<evidence type="ECO:0000256" key="3">
    <source>
        <dbReference type="ARBA" id="ARBA00022989"/>
    </source>
</evidence>
<feature type="domain" description="Rhodopsin" evidence="8">
    <location>
        <begin position="44"/>
        <end position="254"/>
    </location>
</feature>
<evidence type="ECO:0000256" key="7">
    <source>
        <dbReference type="SAM" id="Phobius"/>
    </source>
</evidence>
<name>A0AAF0DAH4_9EURO</name>
<dbReference type="PANTHER" id="PTHR33048">
    <property type="entry name" value="PTH11-LIKE INTEGRAL MEMBRANE PROTEIN (AFU_ORTHOLOGUE AFUA_5G11245)"/>
    <property type="match status" value="1"/>
</dbReference>
<feature type="transmembrane region" description="Helical" evidence="7">
    <location>
        <begin position="266"/>
        <end position="283"/>
    </location>
</feature>
<reference evidence="9" key="1">
    <citation type="submission" date="2023-03" db="EMBL/GenBank/DDBJ databases">
        <title>Emydomyces testavorans Genome Sequence.</title>
        <authorList>
            <person name="Hoyer L."/>
        </authorList>
    </citation>
    <scope>NUCLEOTIDE SEQUENCE</scope>
    <source>
        <strain evidence="9">16-2883</strain>
    </source>
</reference>
<evidence type="ECO:0000256" key="4">
    <source>
        <dbReference type="ARBA" id="ARBA00023136"/>
    </source>
</evidence>
<feature type="transmembrane region" description="Helical" evidence="7">
    <location>
        <begin position="60"/>
        <end position="83"/>
    </location>
</feature>
<feature type="compositionally biased region" description="Polar residues" evidence="6">
    <location>
        <begin position="475"/>
        <end position="521"/>
    </location>
</feature>
<dbReference type="GO" id="GO:0016020">
    <property type="term" value="C:membrane"/>
    <property type="evidence" value="ECO:0007669"/>
    <property type="project" value="UniProtKB-SubCell"/>
</dbReference>
<feature type="compositionally biased region" description="Basic and acidic residues" evidence="6">
    <location>
        <begin position="445"/>
        <end position="454"/>
    </location>
</feature>
<feature type="region of interest" description="Disordered" evidence="6">
    <location>
        <begin position="470"/>
        <end position="564"/>
    </location>
</feature>
<feature type="transmembrane region" description="Helical" evidence="7">
    <location>
        <begin position="103"/>
        <end position="124"/>
    </location>
</feature>
<feature type="region of interest" description="Disordered" evidence="6">
    <location>
        <begin position="423"/>
        <end position="458"/>
    </location>
</feature>
<comment type="similarity">
    <text evidence="5">Belongs to the SAT4 family.</text>
</comment>
<keyword evidence="2 7" id="KW-0812">Transmembrane</keyword>
<dbReference type="EMBL" id="CP120627">
    <property type="protein sequence ID" value="WEW54894.1"/>
    <property type="molecule type" value="Genomic_DNA"/>
</dbReference>
<feature type="transmembrane region" description="Helical" evidence="7">
    <location>
        <begin position="145"/>
        <end position="165"/>
    </location>
</feature>
<dbReference type="InterPro" id="IPR049326">
    <property type="entry name" value="Rhodopsin_dom_fungi"/>
</dbReference>
<gene>
    <name evidence="9" type="ORF">PRK78_000321</name>
</gene>
<keyword evidence="10" id="KW-1185">Reference proteome</keyword>
<evidence type="ECO:0000313" key="10">
    <source>
        <dbReference type="Proteomes" id="UP001219355"/>
    </source>
</evidence>
<evidence type="ECO:0000313" key="9">
    <source>
        <dbReference type="EMBL" id="WEW54894.1"/>
    </source>
</evidence>
<proteinExistence type="inferred from homology"/>
<sequence length="564" mass="62857">MEFVSTLAPRLYSAAPIAQTKQQTNPTLLVSWWATGFSLAIILVRVFGRYIRTERLFPEDWVMALSILPLLIRMGFVHVVLIWGTNNASAAGLTDLDIYHRELGSRMVLGARIFYALFIWTAKFTVTAFFKRMTAQIWRRSFQKILLVIRYFLVLTFIAVILATLTECQPFDNYWRVLPDPGPSCRQGYAQLITMGTCDVITDLLLITFPIPIIYRSAMPTKRKVSLTLLFGLSFILVAITCYRVPSVISRKGSQQYRSLLASLEILAAAAISNAIVIGSFVRDRGVKKQKFKAGSLSESVEQTSSRRATLTHHHWGSDADLVGDLGIRLDPDLRSPSYQKIRPAPVALPSGQLAKRGSIDPNWQFSYFQFNADDDRTSTTDSLSGLKVHPHEYIETNVQPYRKDATMPPSYMSLSKVSLNDVGGLLDPPSPTDVTRNHPPQSHPYRDSKDQHPSRSRSLLNAVSGLLSPAPAYSGSSQTSLPRVPSQNVRHLSRPVTANPTTAAGQTNGTEHSPPSNLRDNQQRNRHGQPPSSSSRPVPELQDLGGLLKKDDDVERQLQEPHD</sequence>
<dbReference type="Pfam" id="PF20684">
    <property type="entry name" value="Fung_rhodopsin"/>
    <property type="match status" value="1"/>
</dbReference>
<dbReference type="PANTHER" id="PTHR33048:SF19">
    <property type="entry name" value="MEMBRANE PROTEIN PTH11-LIKE, PUTATIVE (AFU_ORTHOLOGUE AFUA_1G14080)-RELATED"/>
    <property type="match status" value="1"/>
</dbReference>
<feature type="compositionally biased region" description="Basic and acidic residues" evidence="6">
    <location>
        <begin position="549"/>
        <end position="564"/>
    </location>
</feature>
<organism evidence="9 10">
    <name type="scientific">Emydomyces testavorans</name>
    <dbReference type="NCBI Taxonomy" id="2070801"/>
    <lineage>
        <taxon>Eukaryota</taxon>
        <taxon>Fungi</taxon>
        <taxon>Dikarya</taxon>
        <taxon>Ascomycota</taxon>
        <taxon>Pezizomycotina</taxon>
        <taxon>Eurotiomycetes</taxon>
        <taxon>Eurotiomycetidae</taxon>
        <taxon>Onygenales</taxon>
        <taxon>Nannizziopsiaceae</taxon>
        <taxon>Emydomyces</taxon>
    </lineage>
</organism>
<comment type="subcellular location">
    <subcellularLocation>
        <location evidence="1">Membrane</location>
        <topology evidence="1">Multi-pass membrane protein</topology>
    </subcellularLocation>
</comment>
<dbReference type="InterPro" id="IPR052337">
    <property type="entry name" value="SAT4-like"/>
</dbReference>
<keyword evidence="3 7" id="KW-1133">Transmembrane helix</keyword>
<protein>
    <recommendedName>
        <fullName evidence="8">Rhodopsin domain-containing protein</fullName>
    </recommendedName>
</protein>
<evidence type="ECO:0000256" key="2">
    <source>
        <dbReference type="ARBA" id="ARBA00022692"/>
    </source>
</evidence>
<evidence type="ECO:0000256" key="5">
    <source>
        <dbReference type="ARBA" id="ARBA00038359"/>
    </source>
</evidence>
<accession>A0AAF0DAH4</accession>
<feature type="transmembrane region" description="Helical" evidence="7">
    <location>
        <begin position="30"/>
        <end position="48"/>
    </location>
</feature>
<dbReference type="Proteomes" id="UP001219355">
    <property type="component" value="Chromosome 1"/>
</dbReference>
<feature type="transmembrane region" description="Helical" evidence="7">
    <location>
        <begin position="227"/>
        <end position="246"/>
    </location>
</feature>
<evidence type="ECO:0000259" key="8">
    <source>
        <dbReference type="Pfam" id="PF20684"/>
    </source>
</evidence>
<keyword evidence="4 7" id="KW-0472">Membrane</keyword>
<evidence type="ECO:0000256" key="1">
    <source>
        <dbReference type="ARBA" id="ARBA00004141"/>
    </source>
</evidence>
<dbReference type="AlphaFoldDB" id="A0AAF0DAH4"/>
<evidence type="ECO:0000256" key="6">
    <source>
        <dbReference type="SAM" id="MobiDB-lite"/>
    </source>
</evidence>